<accession>A0ABY4F874</accession>
<evidence type="ECO:0000259" key="1">
    <source>
        <dbReference type="Pfam" id="PF01408"/>
    </source>
</evidence>
<protein>
    <submittedName>
        <fullName evidence="3">Gfo/Idh/MocA family oxidoreductase</fullName>
    </submittedName>
</protein>
<dbReference type="Proteomes" id="UP000831782">
    <property type="component" value="Chromosome"/>
</dbReference>
<dbReference type="Gene3D" id="3.40.50.720">
    <property type="entry name" value="NAD(P)-binding Rossmann-like Domain"/>
    <property type="match status" value="1"/>
</dbReference>
<organism evidence="3 4">
    <name type="scientific">Gracilibacillus caseinilyticus</name>
    <dbReference type="NCBI Taxonomy" id="2932256"/>
    <lineage>
        <taxon>Bacteria</taxon>
        <taxon>Bacillati</taxon>
        <taxon>Bacillota</taxon>
        <taxon>Bacilli</taxon>
        <taxon>Bacillales</taxon>
        <taxon>Bacillaceae</taxon>
        <taxon>Gracilibacillus</taxon>
    </lineage>
</organism>
<feature type="domain" description="GFO/IDH/MocA-like oxidoreductase" evidence="2">
    <location>
        <begin position="134"/>
        <end position="258"/>
    </location>
</feature>
<evidence type="ECO:0000313" key="3">
    <source>
        <dbReference type="EMBL" id="UOQ50666.1"/>
    </source>
</evidence>
<evidence type="ECO:0000259" key="2">
    <source>
        <dbReference type="Pfam" id="PF22725"/>
    </source>
</evidence>
<dbReference type="EMBL" id="CP095072">
    <property type="protein sequence ID" value="UOQ50666.1"/>
    <property type="molecule type" value="Genomic_DNA"/>
</dbReference>
<dbReference type="SUPFAM" id="SSF51735">
    <property type="entry name" value="NAD(P)-binding Rossmann-fold domains"/>
    <property type="match status" value="1"/>
</dbReference>
<reference evidence="3 4" key="1">
    <citation type="submission" date="2022-04" db="EMBL/GenBank/DDBJ databases">
        <title>Gracilibacillus sp. isolated from saltern.</title>
        <authorList>
            <person name="Won M."/>
            <person name="Lee C.-M."/>
            <person name="Woen H.-Y."/>
            <person name="Kwon S.-W."/>
        </authorList>
    </citation>
    <scope>NUCLEOTIDE SEQUENCE [LARGE SCALE GENOMIC DNA]</scope>
    <source>
        <strain evidence="3 4">SSWR10-1</strain>
    </source>
</reference>
<dbReference type="PANTHER" id="PTHR43249">
    <property type="entry name" value="UDP-N-ACETYL-2-AMINO-2-DEOXY-D-GLUCURONATE OXIDASE"/>
    <property type="match status" value="1"/>
</dbReference>
<proteinExistence type="predicted"/>
<dbReference type="InterPro" id="IPR052515">
    <property type="entry name" value="Gfo/Idh/MocA_Oxidoreductase"/>
</dbReference>
<dbReference type="InterPro" id="IPR000683">
    <property type="entry name" value="Gfo/Idh/MocA-like_OxRdtase_N"/>
</dbReference>
<dbReference type="InterPro" id="IPR055170">
    <property type="entry name" value="GFO_IDH_MocA-like_dom"/>
</dbReference>
<keyword evidence="4" id="KW-1185">Reference proteome</keyword>
<dbReference type="SUPFAM" id="SSF55347">
    <property type="entry name" value="Glyceraldehyde-3-phosphate dehydrogenase-like, C-terminal domain"/>
    <property type="match status" value="1"/>
</dbReference>
<sequence>MSTVKLGIIGLGQQGGAYANFIKEGRIRNMEIGAICDIDSAKQERAQSEYPKVPFYNNYIEMLDSGNVNAIVTCVPHYLHPEMGIEALKRDIHALLEKPAGVYTKQVREINEFAATKPALTYAIMFNQRTNPLYQKVKEIIDSGEIGGVRRTNWIITTWWRPQGYYDAGSWRATWDGEGGGVLVNQAPHQIDLLQWMCGMPEKVYTKAQYGYQRNIPVEDDVTTIVDYGNGATGVFVTCTHDVMGTDRLEILGDKGKIIVDDSKKITLKRLHKPEREMSNSMSMQDMMTLLRGKGPEAIYEEEVLEFDSVWGGQHLAVLENFAANILDGTPLIAPGSDGINGVELANAMHLSSWLNQEVCLPIDEELYLQELEKRRALEK</sequence>
<dbReference type="RefSeq" id="WP_244724681.1">
    <property type="nucleotide sequence ID" value="NZ_CP095072.1"/>
</dbReference>
<dbReference type="Gene3D" id="3.30.360.10">
    <property type="entry name" value="Dihydrodipicolinate Reductase, domain 2"/>
    <property type="match status" value="1"/>
</dbReference>
<dbReference type="Pfam" id="PF01408">
    <property type="entry name" value="GFO_IDH_MocA"/>
    <property type="match status" value="1"/>
</dbReference>
<name>A0ABY4F874_9BACI</name>
<evidence type="ECO:0000313" key="4">
    <source>
        <dbReference type="Proteomes" id="UP000831782"/>
    </source>
</evidence>
<feature type="domain" description="Gfo/Idh/MocA-like oxidoreductase N-terminal" evidence="1">
    <location>
        <begin position="5"/>
        <end position="117"/>
    </location>
</feature>
<gene>
    <name evidence="3" type="ORF">MUN88_21150</name>
</gene>
<dbReference type="Pfam" id="PF22725">
    <property type="entry name" value="GFO_IDH_MocA_C3"/>
    <property type="match status" value="1"/>
</dbReference>
<dbReference type="InterPro" id="IPR036291">
    <property type="entry name" value="NAD(P)-bd_dom_sf"/>
</dbReference>
<dbReference type="PANTHER" id="PTHR43249:SF1">
    <property type="entry name" value="D-GLUCOSIDE 3-DEHYDROGENASE"/>
    <property type="match status" value="1"/>
</dbReference>